<dbReference type="InterPro" id="IPR016169">
    <property type="entry name" value="FAD-bd_PCMH_sub2"/>
</dbReference>
<dbReference type="InterPro" id="IPR036318">
    <property type="entry name" value="FAD-bd_PCMH-like_sf"/>
</dbReference>
<dbReference type="InterPro" id="IPR016166">
    <property type="entry name" value="FAD-bd_PCMH"/>
</dbReference>
<dbReference type="Pfam" id="PF01565">
    <property type="entry name" value="FAD_binding_4"/>
    <property type="match status" value="1"/>
</dbReference>
<name>A0AAW0R2T0_9PEZI</name>
<keyword evidence="2" id="KW-0285">Flavoprotein</keyword>
<dbReference type="PANTHER" id="PTHR42973">
    <property type="entry name" value="BINDING OXIDOREDUCTASE, PUTATIVE (AFU_ORTHOLOGUE AFUA_1G17690)-RELATED"/>
    <property type="match status" value="1"/>
</dbReference>
<dbReference type="SUPFAM" id="SSF56176">
    <property type="entry name" value="FAD-binding/transporter-associated domain-like"/>
    <property type="match status" value="1"/>
</dbReference>
<dbReference type="InterPro" id="IPR050416">
    <property type="entry name" value="FAD-linked_Oxidoreductase"/>
</dbReference>
<dbReference type="GO" id="GO:0016491">
    <property type="term" value="F:oxidoreductase activity"/>
    <property type="evidence" value="ECO:0007669"/>
    <property type="project" value="UniProtKB-KW"/>
</dbReference>
<evidence type="ECO:0000256" key="5">
    <source>
        <dbReference type="SAM" id="MobiDB-lite"/>
    </source>
</evidence>
<comment type="similarity">
    <text evidence="1">Belongs to the oxygen-dependent FAD-linked oxidoreductase family.</text>
</comment>
<evidence type="ECO:0000259" key="6">
    <source>
        <dbReference type="PROSITE" id="PS51387"/>
    </source>
</evidence>
<dbReference type="AlphaFoldDB" id="A0AAW0R2T0"/>
<dbReference type="Proteomes" id="UP001392437">
    <property type="component" value="Unassembled WGS sequence"/>
</dbReference>
<accession>A0AAW0R2T0</accession>
<evidence type="ECO:0000256" key="4">
    <source>
        <dbReference type="ARBA" id="ARBA00023002"/>
    </source>
</evidence>
<organism evidence="7 8">
    <name type="scientific">Apiospora kogelbergensis</name>
    <dbReference type="NCBI Taxonomy" id="1337665"/>
    <lineage>
        <taxon>Eukaryota</taxon>
        <taxon>Fungi</taxon>
        <taxon>Dikarya</taxon>
        <taxon>Ascomycota</taxon>
        <taxon>Pezizomycotina</taxon>
        <taxon>Sordariomycetes</taxon>
        <taxon>Xylariomycetidae</taxon>
        <taxon>Amphisphaeriales</taxon>
        <taxon>Apiosporaceae</taxon>
        <taxon>Apiospora</taxon>
    </lineage>
</organism>
<comment type="caution">
    <text evidence="7">The sequence shown here is derived from an EMBL/GenBank/DDBJ whole genome shotgun (WGS) entry which is preliminary data.</text>
</comment>
<dbReference type="PANTHER" id="PTHR42973:SF22">
    <property type="entry name" value="FAD-BINDING PCMH-TYPE DOMAIN-CONTAINING PROTEIN-RELATED"/>
    <property type="match status" value="1"/>
</dbReference>
<feature type="domain" description="FAD-binding PCMH-type" evidence="6">
    <location>
        <begin position="1"/>
        <end position="158"/>
    </location>
</feature>
<dbReference type="InterPro" id="IPR006094">
    <property type="entry name" value="Oxid_FAD_bind_N"/>
</dbReference>
<dbReference type="GO" id="GO:0071949">
    <property type="term" value="F:FAD binding"/>
    <property type="evidence" value="ECO:0007669"/>
    <property type="project" value="InterPro"/>
</dbReference>
<evidence type="ECO:0000256" key="3">
    <source>
        <dbReference type="ARBA" id="ARBA00022827"/>
    </source>
</evidence>
<dbReference type="Gene3D" id="3.30.465.10">
    <property type="match status" value="1"/>
</dbReference>
<reference evidence="7 8" key="1">
    <citation type="submission" date="2023-01" db="EMBL/GenBank/DDBJ databases">
        <title>Analysis of 21 Apiospora genomes using comparative genomics revels a genus with tremendous synthesis potential of carbohydrate active enzymes and secondary metabolites.</title>
        <authorList>
            <person name="Sorensen T."/>
        </authorList>
    </citation>
    <scope>NUCLEOTIDE SEQUENCE [LARGE SCALE GENOMIC DNA]</scope>
    <source>
        <strain evidence="7 8">CBS 117206</strain>
    </source>
</reference>
<dbReference type="PROSITE" id="PS51387">
    <property type="entry name" value="FAD_PCMH"/>
    <property type="match status" value="1"/>
</dbReference>
<proteinExistence type="inferred from homology"/>
<evidence type="ECO:0000256" key="2">
    <source>
        <dbReference type="ARBA" id="ARBA00022630"/>
    </source>
</evidence>
<evidence type="ECO:0000313" key="8">
    <source>
        <dbReference type="Proteomes" id="UP001392437"/>
    </source>
</evidence>
<protein>
    <recommendedName>
        <fullName evidence="6">FAD-binding PCMH-type domain-containing protein</fullName>
    </recommendedName>
</protein>
<keyword evidence="3" id="KW-0274">FAD</keyword>
<dbReference type="EMBL" id="JAQQWP010000004">
    <property type="protein sequence ID" value="KAK8121559.1"/>
    <property type="molecule type" value="Genomic_DNA"/>
</dbReference>
<gene>
    <name evidence="7" type="ORF">PG999_005679</name>
</gene>
<evidence type="ECO:0000313" key="7">
    <source>
        <dbReference type="EMBL" id="KAK8121559.1"/>
    </source>
</evidence>
<feature type="region of interest" description="Disordered" evidence="5">
    <location>
        <begin position="159"/>
        <end position="181"/>
    </location>
</feature>
<evidence type="ECO:0000256" key="1">
    <source>
        <dbReference type="ARBA" id="ARBA00005466"/>
    </source>
</evidence>
<keyword evidence="4" id="KW-0560">Oxidoreductase</keyword>
<keyword evidence="8" id="KW-1185">Reference proteome</keyword>
<sequence>MIRQAHGRACPRQKARIAIRGAGCQPLPGCANIEDVITIDLSRLLGTELDKERNIIHVGAGGRWGVVYNKLHPEGLACTGARSSLNGVGVLPLSGGLSFFGTREGFVCYNVVNYEVVLASSKVVNSNQNENSDLFVALRGGGNNLGIVTRLDLRTFKQGPFSGTAPSSTSHRASPARSRHW</sequence>